<protein>
    <submittedName>
        <fullName evidence="2">Uncharacterized protein</fullName>
    </submittedName>
</protein>
<dbReference type="RefSeq" id="WP_089108354.1">
    <property type="nucleotide sequence ID" value="NZ_BCMF01000002.1"/>
</dbReference>
<dbReference type="AlphaFoldDB" id="A0A1Z5IAI0"/>
<keyword evidence="3" id="KW-1185">Reference proteome</keyword>
<dbReference type="OrthoDB" id="2991313at2"/>
<sequence>MARKTIRDKRQKEQNGPKKKAGSFSERWRRFKLTLVHNRTNLRSLALVFAFSCIAVFTASGFTHAHHVQQVRAMTVSAVNKTLTFSKTGNTARLEPQFRHGDLTVIPIKFDSNSSFATSASKYKVFFKESISKYKIPTIKTSFVVFGSTGYAAIMVYGDLPKAPLQILIRDDMPISTVDFNDNSGDVDNSNGTGKVDFDGRSQKVNFDATAFRINPKGNNVKTDKSISRTMSMSQLYSVIAGKERIAKAKKHLIRLNYAQSQNLKAEHQYYSQLEQINKALGRPADDTQDDSDSDSANANTTLENNRQNILSNIETCQSNTEQYTDAVQSAKADLQQTKILEKSMDGYATASSRYGVFE</sequence>
<dbReference type="Proteomes" id="UP000198374">
    <property type="component" value="Unassembled WGS sequence"/>
</dbReference>
<name>A0A1Z5IAI0_9LACO</name>
<reference evidence="2 3" key="1">
    <citation type="submission" date="2015-11" db="EMBL/GenBank/DDBJ databases">
        <title>Draft genome sequences of new species of the genus Lactobacillus isolated from orchardgrass silage.</title>
        <authorList>
            <person name="Tohno M."/>
            <person name="Tanizawa Y."/>
            <person name="Arita M."/>
        </authorList>
    </citation>
    <scope>NUCLEOTIDE SEQUENCE [LARGE SCALE GENOMIC DNA]</scope>
    <source>
        <strain evidence="2 3">IWT30</strain>
    </source>
</reference>
<feature type="region of interest" description="Disordered" evidence="1">
    <location>
        <begin position="1"/>
        <end position="23"/>
    </location>
</feature>
<evidence type="ECO:0000313" key="2">
    <source>
        <dbReference type="EMBL" id="GAW98540.1"/>
    </source>
</evidence>
<comment type="caution">
    <text evidence="2">The sequence shown here is derived from an EMBL/GenBank/DDBJ whole genome shotgun (WGS) entry which is preliminary data.</text>
</comment>
<evidence type="ECO:0000256" key="1">
    <source>
        <dbReference type="SAM" id="MobiDB-lite"/>
    </source>
</evidence>
<evidence type="ECO:0000313" key="3">
    <source>
        <dbReference type="Proteomes" id="UP000198374"/>
    </source>
</evidence>
<proteinExistence type="predicted"/>
<gene>
    <name evidence="2" type="ORF">IWT30_00485</name>
</gene>
<feature type="region of interest" description="Disordered" evidence="1">
    <location>
        <begin position="283"/>
        <end position="306"/>
    </location>
</feature>
<accession>A0A1Z5IAI0</accession>
<organism evidence="2 3">
    <name type="scientific">Secundilactobacillus mixtipabuli</name>
    <dbReference type="NCBI Taxonomy" id="1435342"/>
    <lineage>
        <taxon>Bacteria</taxon>
        <taxon>Bacillati</taxon>
        <taxon>Bacillota</taxon>
        <taxon>Bacilli</taxon>
        <taxon>Lactobacillales</taxon>
        <taxon>Lactobacillaceae</taxon>
        <taxon>Secundilactobacillus</taxon>
    </lineage>
</organism>
<dbReference type="EMBL" id="BCMF01000002">
    <property type="protein sequence ID" value="GAW98540.1"/>
    <property type="molecule type" value="Genomic_DNA"/>
</dbReference>